<feature type="region of interest" description="Disordered" evidence="1">
    <location>
        <begin position="1"/>
        <end position="30"/>
    </location>
</feature>
<reference evidence="2 3" key="1">
    <citation type="journal article" date="2004" name="Science">
        <title>The genome of the diatom Thalassiosira pseudonana: ecology, evolution, and metabolism.</title>
        <authorList>
            <person name="Armbrust E.V."/>
            <person name="Berges J.A."/>
            <person name="Bowler C."/>
            <person name="Green B.R."/>
            <person name="Martinez D."/>
            <person name="Putnam N.H."/>
            <person name="Zhou S."/>
            <person name="Allen A.E."/>
            <person name="Apt K.E."/>
            <person name="Bechner M."/>
            <person name="Brzezinski M.A."/>
            <person name="Chaal B.K."/>
            <person name="Chiovitti A."/>
            <person name="Davis A.K."/>
            <person name="Demarest M.S."/>
            <person name="Detter J.C."/>
            <person name="Glavina T."/>
            <person name="Goodstein D."/>
            <person name="Hadi M.Z."/>
            <person name="Hellsten U."/>
            <person name="Hildebrand M."/>
            <person name="Jenkins B.D."/>
            <person name="Jurka J."/>
            <person name="Kapitonov V.V."/>
            <person name="Kroger N."/>
            <person name="Lau W.W."/>
            <person name="Lane T.W."/>
            <person name="Larimer F.W."/>
            <person name="Lippmeier J.C."/>
            <person name="Lucas S."/>
            <person name="Medina M."/>
            <person name="Montsant A."/>
            <person name="Obornik M."/>
            <person name="Parker M.S."/>
            <person name="Palenik B."/>
            <person name="Pazour G.J."/>
            <person name="Richardson P.M."/>
            <person name="Rynearson T.A."/>
            <person name="Saito M.A."/>
            <person name="Schwartz D.C."/>
            <person name="Thamatrakoln K."/>
            <person name="Valentin K."/>
            <person name="Vardi A."/>
            <person name="Wilkerson F.P."/>
            <person name="Rokhsar D.S."/>
        </authorList>
    </citation>
    <scope>NUCLEOTIDE SEQUENCE [LARGE SCALE GENOMIC DNA]</scope>
    <source>
        <strain evidence="2 3">CCMP1335</strain>
    </source>
</reference>
<organism evidence="2 3">
    <name type="scientific">Thalassiosira pseudonana</name>
    <name type="common">Marine diatom</name>
    <name type="synonym">Cyclotella nana</name>
    <dbReference type="NCBI Taxonomy" id="35128"/>
    <lineage>
        <taxon>Eukaryota</taxon>
        <taxon>Sar</taxon>
        <taxon>Stramenopiles</taxon>
        <taxon>Ochrophyta</taxon>
        <taxon>Bacillariophyta</taxon>
        <taxon>Coscinodiscophyceae</taxon>
        <taxon>Thalassiosirophycidae</taxon>
        <taxon>Thalassiosirales</taxon>
        <taxon>Thalassiosiraceae</taxon>
        <taxon>Thalassiosira</taxon>
    </lineage>
</organism>
<feature type="compositionally biased region" description="Polar residues" evidence="1">
    <location>
        <begin position="1"/>
        <end position="10"/>
    </location>
</feature>
<dbReference type="AlphaFoldDB" id="B8C989"/>
<evidence type="ECO:0000313" key="2">
    <source>
        <dbReference type="EMBL" id="EED90005.1"/>
    </source>
</evidence>
<gene>
    <name evidence="2" type="ORF">THAPSDRAFT_8353</name>
</gene>
<dbReference type="GeneID" id="7445857"/>
<dbReference type="RefSeq" id="XP_002292809.1">
    <property type="nucleotide sequence ID" value="XM_002292773.1"/>
</dbReference>
<evidence type="ECO:0000313" key="3">
    <source>
        <dbReference type="Proteomes" id="UP000001449"/>
    </source>
</evidence>
<dbReference type="EMBL" id="CM000646">
    <property type="protein sequence ID" value="EED90005.1"/>
    <property type="molecule type" value="Genomic_DNA"/>
</dbReference>
<protein>
    <submittedName>
        <fullName evidence="2">Uncharacterized protein</fullName>
    </submittedName>
</protein>
<accession>B8C989</accession>
<feature type="compositionally biased region" description="Basic and acidic residues" evidence="1">
    <location>
        <begin position="206"/>
        <end position="215"/>
    </location>
</feature>
<name>B8C989_THAPS</name>
<feature type="compositionally biased region" description="Low complexity" evidence="1">
    <location>
        <begin position="155"/>
        <end position="164"/>
    </location>
</feature>
<keyword evidence="3" id="KW-1185">Reference proteome</keyword>
<proteinExistence type="predicted"/>
<feature type="region of interest" description="Disordered" evidence="1">
    <location>
        <begin position="155"/>
        <end position="284"/>
    </location>
</feature>
<feature type="compositionally biased region" description="Basic and acidic residues" evidence="1">
    <location>
        <begin position="265"/>
        <end position="284"/>
    </location>
</feature>
<dbReference type="HOGENOM" id="CLU_981719_0_0_1"/>
<dbReference type="Proteomes" id="UP000001449">
    <property type="component" value="Chromosome 10"/>
</dbReference>
<dbReference type="PaxDb" id="35128-Thaps8353"/>
<feature type="region of interest" description="Disordered" evidence="1">
    <location>
        <begin position="86"/>
        <end position="108"/>
    </location>
</feature>
<reference evidence="2 3" key="2">
    <citation type="journal article" date="2008" name="Nature">
        <title>The Phaeodactylum genome reveals the evolutionary history of diatom genomes.</title>
        <authorList>
            <person name="Bowler C."/>
            <person name="Allen A.E."/>
            <person name="Badger J.H."/>
            <person name="Grimwood J."/>
            <person name="Jabbari K."/>
            <person name="Kuo A."/>
            <person name="Maheswari U."/>
            <person name="Martens C."/>
            <person name="Maumus F."/>
            <person name="Otillar R.P."/>
            <person name="Rayko E."/>
            <person name="Salamov A."/>
            <person name="Vandepoele K."/>
            <person name="Beszteri B."/>
            <person name="Gruber A."/>
            <person name="Heijde M."/>
            <person name="Katinka M."/>
            <person name="Mock T."/>
            <person name="Valentin K."/>
            <person name="Verret F."/>
            <person name="Berges J.A."/>
            <person name="Brownlee C."/>
            <person name="Cadoret J.P."/>
            <person name="Chiovitti A."/>
            <person name="Choi C.J."/>
            <person name="Coesel S."/>
            <person name="De Martino A."/>
            <person name="Detter J.C."/>
            <person name="Durkin C."/>
            <person name="Falciatore A."/>
            <person name="Fournet J."/>
            <person name="Haruta M."/>
            <person name="Huysman M.J."/>
            <person name="Jenkins B.D."/>
            <person name="Jiroutova K."/>
            <person name="Jorgensen R.E."/>
            <person name="Joubert Y."/>
            <person name="Kaplan A."/>
            <person name="Kroger N."/>
            <person name="Kroth P.G."/>
            <person name="La Roche J."/>
            <person name="Lindquist E."/>
            <person name="Lommer M."/>
            <person name="Martin-Jezequel V."/>
            <person name="Lopez P.J."/>
            <person name="Lucas S."/>
            <person name="Mangogna M."/>
            <person name="McGinnis K."/>
            <person name="Medlin L.K."/>
            <person name="Montsant A."/>
            <person name="Oudot-Le Secq M.P."/>
            <person name="Napoli C."/>
            <person name="Obornik M."/>
            <person name="Parker M.S."/>
            <person name="Petit J.L."/>
            <person name="Porcel B.M."/>
            <person name="Poulsen N."/>
            <person name="Robison M."/>
            <person name="Rychlewski L."/>
            <person name="Rynearson T.A."/>
            <person name="Schmutz J."/>
            <person name="Shapiro H."/>
            <person name="Siaut M."/>
            <person name="Stanley M."/>
            <person name="Sussman M.R."/>
            <person name="Taylor A.R."/>
            <person name="Vardi A."/>
            <person name="von Dassow P."/>
            <person name="Vyverman W."/>
            <person name="Willis A."/>
            <person name="Wyrwicz L.S."/>
            <person name="Rokhsar D.S."/>
            <person name="Weissenbach J."/>
            <person name="Armbrust E.V."/>
            <person name="Green B.R."/>
            <person name="Van de Peer Y."/>
            <person name="Grigoriev I.V."/>
        </authorList>
    </citation>
    <scope>NUCLEOTIDE SEQUENCE [LARGE SCALE GENOMIC DNA]</scope>
    <source>
        <strain evidence="2 3">CCMP1335</strain>
    </source>
</reference>
<dbReference type="KEGG" id="tps:THAPSDRAFT_8353"/>
<sequence length="284" mass="30729">MAVTSSTLQGRNAHIVSPSPPTSPIAGNNDSMSLLFDDASLGDIDADGSFLADMWGENTTGEIFSGGLPDARRGNTIGSLQYVSDINSEDDTSSGDEQQTDVKRHSHETGETTIVCWGGYRIAAVNEEVQRMEATDVDDMMLLDQEQVMDLIAAESSAGSQSAEHTTAPCRGRGKGKGLLIKPQSIKDEPSKNNARYSKVADATTEDAKRRRDASSDTNTPLGTKPKPALTTSLPPAKRTPVPFTEMQRLMETYGPIKSSRKRKGAEDNGQELKADSVKRKFYR</sequence>
<dbReference type="InParanoid" id="B8C989"/>
<evidence type="ECO:0000256" key="1">
    <source>
        <dbReference type="SAM" id="MobiDB-lite"/>
    </source>
</evidence>